<dbReference type="PROSITE" id="PS50835">
    <property type="entry name" value="IG_LIKE"/>
    <property type="match status" value="1"/>
</dbReference>
<comment type="caution">
    <text evidence="3">The sequence shown here is derived from an EMBL/GenBank/DDBJ whole genome shotgun (WGS) entry which is preliminary data.</text>
</comment>
<dbReference type="InterPro" id="IPR036179">
    <property type="entry name" value="Ig-like_dom_sf"/>
</dbReference>
<dbReference type="InterPro" id="IPR007110">
    <property type="entry name" value="Ig-like_dom"/>
</dbReference>
<dbReference type="SUPFAM" id="SSF48726">
    <property type="entry name" value="Immunoglobulin"/>
    <property type="match status" value="1"/>
</dbReference>
<evidence type="ECO:0000313" key="4">
    <source>
        <dbReference type="Proteomes" id="UP001497623"/>
    </source>
</evidence>
<dbReference type="AlphaFoldDB" id="A0AAV2PKX1"/>
<dbReference type="EMBL" id="CAXKWB010000510">
    <property type="protein sequence ID" value="CAL4061059.1"/>
    <property type="molecule type" value="Genomic_DNA"/>
</dbReference>
<reference evidence="3 4" key="1">
    <citation type="submission" date="2024-05" db="EMBL/GenBank/DDBJ databases">
        <authorList>
            <person name="Wallberg A."/>
        </authorList>
    </citation>
    <scope>NUCLEOTIDE SEQUENCE [LARGE SCALE GENOMIC DNA]</scope>
</reference>
<proteinExistence type="predicted"/>
<evidence type="ECO:0000313" key="3">
    <source>
        <dbReference type="EMBL" id="CAL4061059.1"/>
    </source>
</evidence>
<accession>A0AAV2PKX1</accession>
<sequence>MRVKLCTLLLLVTRLGVVLSSSDDAPRFLREPPQNAVFTNTTGITIDCLGEGTPSPRVSWTKQDGRPLEEISGLVRVLNNGSLEFSPFPGVRYNPRLHEATYT</sequence>
<keyword evidence="1" id="KW-0732">Signal</keyword>
<gene>
    <name evidence="3" type="ORF">MNOR_LOCUS1809</name>
</gene>
<feature type="chain" id="PRO_5043427404" description="Ig-like domain-containing protein" evidence="1">
    <location>
        <begin position="21"/>
        <end position="103"/>
    </location>
</feature>
<dbReference type="InterPro" id="IPR013783">
    <property type="entry name" value="Ig-like_fold"/>
</dbReference>
<feature type="domain" description="Ig-like" evidence="2">
    <location>
        <begin position="26"/>
        <end position="103"/>
    </location>
</feature>
<feature type="non-terminal residue" evidence="3">
    <location>
        <position position="103"/>
    </location>
</feature>
<dbReference type="Gene3D" id="2.60.40.10">
    <property type="entry name" value="Immunoglobulins"/>
    <property type="match status" value="1"/>
</dbReference>
<dbReference type="Proteomes" id="UP001497623">
    <property type="component" value="Unassembled WGS sequence"/>
</dbReference>
<protein>
    <recommendedName>
        <fullName evidence="2">Ig-like domain-containing protein</fullName>
    </recommendedName>
</protein>
<keyword evidence="4" id="KW-1185">Reference proteome</keyword>
<feature type="signal peptide" evidence="1">
    <location>
        <begin position="1"/>
        <end position="20"/>
    </location>
</feature>
<name>A0AAV2PKX1_MEGNR</name>
<evidence type="ECO:0000256" key="1">
    <source>
        <dbReference type="SAM" id="SignalP"/>
    </source>
</evidence>
<evidence type="ECO:0000259" key="2">
    <source>
        <dbReference type="PROSITE" id="PS50835"/>
    </source>
</evidence>
<organism evidence="3 4">
    <name type="scientific">Meganyctiphanes norvegica</name>
    <name type="common">Northern krill</name>
    <name type="synonym">Thysanopoda norvegica</name>
    <dbReference type="NCBI Taxonomy" id="48144"/>
    <lineage>
        <taxon>Eukaryota</taxon>
        <taxon>Metazoa</taxon>
        <taxon>Ecdysozoa</taxon>
        <taxon>Arthropoda</taxon>
        <taxon>Crustacea</taxon>
        <taxon>Multicrustacea</taxon>
        <taxon>Malacostraca</taxon>
        <taxon>Eumalacostraca</taxon>
        <taxon>Eucarida</taxon>
        <taxon>Euphausiacea</taxon>
        <taxon>Euphausiidae</taxon>
        <taxon>Meganyctiphanes</taxon>
    </lineage>
</organism>